<accession>A0AA38FPB0</accession>
<protein>
    <submittedName>
        <fullName evidence="2">Uncharacterized protein</fullName>
    </submittedName>
</protein>
<gene>
    <name evidence="2" type="ORF">KI387_036073</name>
</gene>
<feature type="region of interest" description="Disordered" evidence="1">
    <location>
        <begin position="1"/>
        <end position="22"/>
    </location>
</feature>
<sequence length="213" mass="25434">GGDLHTLRQKQPNKHFSESAASNRCVTDAFKSQEAEDKGEASGVANISALNYHEGRYILLLLKVLERKEEWKNFWVMILQQHQHQRGRRERSNIRMEEFVGNDDQQQHSPKRLKTGALERKEEWNNFWVMILQQHQRGRRERSSIIMEEFVGNDDQQQHPPKRLRTEALERKEEWKNFWVMILQQHQRGSTGNQSRRRERSICSSNDTMYSYT</sequence>
<dbReference type="EMBL" id="JAHRHJ020000007">
    <property type="protein sequence ID" value="KAH9308162.1"/>
    <property type="molecule type" value="Genomic_DNA"/>
</dbReference>
<proteinExistence type="predicted"/>
<feature type="compositionally biased region" description="Polar residues" evidence="1">
    <location>
        <begin position="202"/>
        <end position="213"/>
    </location>
</feature>
<evidence type="ECO:0000313" key="2">
    <source>
        <dbReference type="EMBL" id="KAH9308162.1"/>
    </source>
</evidence>
<dbReference type="AlphaFoldDB" id="A0AA38FPB0"/>
<reference evidence="2 3" key="1">
    <citation type="journal article" date="2021" name="Nat. Plants">
        <title>The Taxus genome provides insights into paclitaxel biosynthesis.</title>
        <authorList>
            <person name="Xiong X."/>
            <person name="Gou J."/>
            <person name="Liao Q."/>
            <person name="Li Y."/>
            <person name="Zhou Q."/>
            <person name="Bi G."/>
            <person name="Li C."/>
            <person name="Du R."/>
            <person name="Wang X."/>
            <person name="Sun T."/>
            <person name="Guo L."/>
            <person name="Liang H."/>
            <person name="Lu P."/>
            <person name="Wu Y."/>
            <person name="Zhang Z."/>
            <person name="Ro D.K."/>
            <person name="Shang Y."/>
            <person name="Huang S."/>
            <person name="Yan J."/>
        </authorList>
    </citation>
    <scope>NUCLEOTIDE SEQUENCE [LARGE SCALE GENOMIC DNA]</scope>
    <source>
        <strain evidence="2">Ta-2019</strain>
    </source>
</reference>
<comment type="caution">
    <text evidence="2">The sequence shown here is derived from an EMBL/GenBank/DDBJ whole genome shotgun (WGS) entry which is preliminary data.</text>
</comment>
<dbReference type="Proteomes" id="UP000824469">
    <property type="component" value="Unassembled WGS sequence"/>
</dbReference>
<name>A0AA38FPB0_TAXCH</name>
<feature type="region of interest" description="Disordered" evidence="1">
    <location>
        <begin position="186"/>
        <end position="213"/>
    </location>
</feature>
<evidence type="ECO:0000313" key="3">
    <source>
        <dbReference type="Proteomes" id="UP000824469"/>
    </source>
</evidence>
<organism evidence="2 3">
    <name type="scientific">Taxus chinensis</name>
    <name type="common">Chinese yew</name>
    <name type="synonym">Taxus wallichiana var. chinensis</name>
    <dbReference type="NCBI Taxonomy" id="29808"/>
    <lineage>
        <taxon>Eukaryota</taxon>
        <taxon>Viridiplantae</taxon>
        <taxon>Streptophyta</taxon>
        <taxon>Embryophyta</taxon>
        <taxon>Tracheophyta</taxon>
        <taxon>Spermatophyta</taxon>
        <taxon>Pinopsida</taxon>
        <taxon>Pinidae</taxon>
        <taxon>Conifers II</taxon>
        <taxon>Cupressales</taxon>
        <taxon>Taxaceae</taxon>
        <taxon>Taxus</taxon>
    </lineage>
</organism>
<keyword evidence="3" id="KW-1185">Reference proteome</keyword>
<feature type="non-terminal residue" evidence="2">
    <location>
        <position position="1"/>
    </location>
</feature>
<evidence type="ECO:0000256" key="1">
    <source>
        <dbReference type="SAM" id="MobiDB-lite"/>
    </source>
</evidence>